<evidence type="ECO:0000313" key="1">
    <source>
        <dbReference type="EMBL" id="JAH37127.1"/>
    </source>
</evidence>
<sequence>MSVLSLSSLTNTVLFGCFWFTIS</sequence>
<reference evidence="1" key="2">
    <citation type="journal article" date="2015" name="Fish Shellfish Immunol.">
        <title>Early steps in the European eel (Anguilla anguilla)-Vibrio vulnificus interaction in the gills: Role of the RtxA13 toxin.</title>
        <authorList>
            <person name="Callol A."/>
            <person name="Pajuelo D."/>
            <person name="Ebbesson L."/>
            <person name="Teles M."/>
            <person name="MacKenzie S."/>
            <person name="Amaro C."/>
        </authorList>
    </citation>
    <scope>NUCLEOTIDE SEQUENCE</scope>
</reference>
<proteinExistence type="predicted"/>
<dbReference type="AlphaFoldDB" id="A0A0E9S7D5"/>
<accession>A0A0E9S7D5</accession>
<dbReference type="EMBL" id="GBXM01071450">
    <property type="protein sequence ID" value="JAH37127.1"/>
    <property type="molecule type" value="Transcribed_RNA"/>
</dbReference>
<organism evidence="1">
    <name type="scientific">Anguilla anguilla</name>
    <name type="common">European freshwater eel</name>
    <name type="synonym">Muraena anguilla</name>
    <dbReference type="NCBI Taxonomy" id="7936"/>
    <lineage>
        <taxon>Eukaryota</taxon>
        <taxon>Metazoa</taxon>
        <taxon>Chordata</taxon>
        <taxon>Craniata</taxon>
        <taxon>Vertebrata</taxon>
        <taxon>Euteleostomi</taxon>
        <taxon>Actinopterygii</taxon>
        <taxon>Neopterygii</taxon>
        <taxon>Teleostei</taxon>
        <taxon>Anguilliformes</taxon>
        <taxon>Anguillidae</taxon>
        <taxon>Anguilla</taxon>
    </lineage>
</organism>
<protein>
    <submittedName>
        <fullName evidence="1">Uncharacterized protein</fullName>
    </submittedName>
</protein>
<reference evidence="1" key="1">
    <citation type="submission" date="2014-11" db="EMBL/GenBank/DDBJ databases">
        <authorList>
            <person name="Amaro Gonzalez C."/>
        </authorList>
    </citation>
    <scope>NUCLEOTIDE SEQUENCE</scope>
</reference>
<name>A0A0E9S7D5_ANGAN</name>